<sequence>MNQPPLPVTVLSGFLGAGKTTLLNHILANRAGLRVAVIVNDLAAVNIDATLVRDAAALSHSEEKLVELSNGCICCTLRDDLLVEIKRLAAEKRFDAILIESTGVAEPMPIAETFTFVDDDGASLSDVARLDTMVTVVDAFNFLRDYGSADALAERGIAATEEDDRTLVELLVEQTEFCDVLVVNKADLVSADELTRLQRILARINPRAVQVVSRFGAVPLDQVLNTGRFDFDEASSTPGWLAELNSDEHEHAHGHSHHSEADEFGIGNFVYRARRPFHPERLWALLHEEWKGVLRSKGFFWLATRNDIAGSLSQAGGACRHGPAGMWWAAQDRSEWPEADDELAAEIAADWYGAPDDLSIGDRRQELVMIGVGIDPALWSAKFDACLLTDAEYALGPQGWQQFADPFPAWDFDEDDHDHHGHDHGHDHDHDHGHGEITHRHD</sequence>
<dbReference type="SUPFAM" id="SSF52540">
    <property type="entry name" value="P-loop containing nucleoside triphosphate hydrolases"/>
    <property type="match status" value="1"/>
</dbReference>
<dbReference type="SMART" id="SM00833">
    <property type="entry name" value="CobW_C"/>
    <property type="match status" value="1"/>
</dbReference>
<dbReference type="CDD" id="cd03112">
    <property type="entry name" value="CobW-like"/>
    <property type="match status" value="1"/>
</dbReference>
<evidence type="ECO:0000256" key="1">
    <source>
        <dbReference type="ARBA" id="ARBA00022741"/>
    </source>
</evidence>
<evidence type="ECO:0000256" key="4">
    <source>
        <dbReference type="ARBA" id="ARBA00034320"/>
    </source>
</evidence>
<evidence type="ECO:0000256" key="7">
    <source>
        <dbReference type="SAM" id="MobiDB-lite"/>
    </source>
</evidence>
<keyword evidence="1" id="KW-0547">Nucleotide-binding</keyword>
<evidence type="ECO:0000259" key="8">
    <source>
        <dbReference type="SMART" id="SM00833"/>
    </source>
</evidence>
<gene>
    <name evidence="9" type="ORF">J2793_001065</name>
</gene>
<feature type="compositionally biased region" description="Basic and acidic residues" evidence="7">
    <location>
        <begin position="417"/>
        <end position="442"/>
    </location>
</feature>
<evidence type="ECO:0000313" key="9">
    <source>
        <dbReference type="EMBL" id="MDP9645643.1"/>
    </source>
</evidence>
<proteinExistence type="inferred from homology"/>
<comment type="catalytic activity">
    <reaction evidence="6">
        <text>GTP + H2O = GDP + phosphate + H(+)</text>
        <dbReference type="Rhea" id="RHEA:19669"/>
        <dbReference type="ChEBI" id="CHEBI:15377"/>
        <dbReference type="ChEBI" id="CHEBI:15378"/>
        <dbReference type="ChEBI" id="CHEBI:37565"/>
        <dbReference type="ChEBI" id="CHEBI:43474"/>
        <dbReference type="ChEBI" id="CHEBI:58189"/>
    </reaction>
    <physiologicalReaction direction="left-to-right" evidence="6">
        <dbReference type="Rhea" id="RHEA:19670"/>
    </physiologicalReaction>
</comment>
<dbReference type="InterPro" id="IPR011629">
    <property type="entry name" value="CobW-like_C"/>
</dbReference>
<evidence type="ECO:0000256" key="5">
    <source>
        <dbReference type="ARBA" id="ARBA00045658"/>
    </source>
</evidence>
<dbReference type="Gene3D" id="3.30.1220.10">
    <property type="entry name" value="CobW-like, C-terminal domain"/>
    <property type="match status" value="1"/>
</dbReference>
<evidence type="ECO:0000256" key="3">
    <source>
        <dbReference type="ARBA" id="ARBA00023186"/>
    </source>
</evidence>
<organism evidence="9 10">
    <name type="scientific">Paraburkholderia caledonica</name>
    <dbReference type="NCBI Taxonomy" id="134536"/>
    <lineage>
        <taxon>Bacteria</taxon>
        <taxon>Pseudomonadati</taxon>
        <taxon>Pseudomonadota</taxon>
        <taxon>Betaproteobacteria</taxon>
        <taxon>Burkholderiales</taxon>
        <taxon>Burkholderiaceae</taxon>
        <taxon>Paraburkholderia</taxon>
    </lineage>
</organism>
<evidence type="ECO:0000256" key="2">
    <source>
        <dbReference type="ARBA" id="ARBA00022801"/>
    </source>
</evidence>
<dbReference type="PANTHER" id="PTHR43603:SF1">
    <property type="entry name" value="ZINC-REGULATED GTPASE METALLOPROTEIN ACTIVATOR 1"/>
    <property type="match status" value="1"/>
</dbReference>
<protein>
    <submittedName>
        <fullName evidence="9">G3E family GTPase</fullName>
    </submittedName>
</protein>
<comment type="caution">
    <text evidence="9">The sequence shown here is derived from an EMBL/GenBank/DDBJ whole genome shotgun (WGS) entry which is preliminary data.</text>
</comment>
<dbReference type="Pfam" id="PF07683">
    <property type="entry name" value="CobW_C"/>
    <property type="match status" value="1"/>
</dbReference>
<dbReference type="InterPro" id="IPR036627">
    <property type="entry name" value="CobW-likC_sf"/>
</dbReference>
<name>A0AB73I6Q8_9BURK</name>
<dbReference type="InterPro" id="IPR027417">
    <property type="entry name" value="P-loop_NTPase"/>
</dbReference>
<evidence type="ECO:0000256" key="6">
    <source>
        <dbReference type="ARBA" id="ARBA00049117"/>
    </source>
</evidence>
<feature type="region of interest" description="Disordered" evidence="7">
    <location>
        <begin position="411"/>
        <end position="442"/>
    </location>
</feature>
<dbReference type="Proteomes" id="UP001229486">
    <property type="component" value="Unassembled WGS sequence"/>
</dbReference>
<keyword evidence="3" id="KW-0143">Chaperone</keyword>
<dbReference type="Gene3D" id="3.40.50.300">
    <property type="entry name" value="P-loop containing nucleotide triphosphate hydrolases"/>
    <property type="match status" value="1"/>
</dbReference>
<evidence type="ECO:0000313" key="10">
    <source>
        <dbReference type="Proteomes" id="UP001229486"/>
    </source>
</evidence>
<dbReference type="GO" id="GO:0000166">
    <property type="term" value="F:nucleotide binding"/>
    <property type="evidence" value="ECO:0007669"/>
    <property type="project" value="UniProtKB-KW"/>
</dbReference>
<comment type="similarity">
    <text evidence="4">Belongs to the SIMIBI class G3E GTPase family. ZNG1 subfamily.</text>
</comment>
<feature type="domain" description="CobW C-terminal" evidence="8">
    <location>
        <begin position="266"/>
        <end position="387"/>
    </location>
</feature>
<dbReference type="GO" id="GO:0016787">
    <property type="term" value="F:hydrolase activity"/>
    <property type="evidence" value="ECO:0007669"/>
    <property type="project" value="UniProtKB-KW"/>
</dbReference>
<comment type="function">
    <text evidence="5">Zinc chaperone that directly transfers zinc cofactor to target proteins, thereby activating them. Zinc is transferred from the CXCC motif in the GTPase domain to the zinc binding site in target proteins in a process requiring GTP hydrolysis.</text>
</comment>
<dbReference type="PANTHER" id="PTHR43603">
    <property type="entry name" value="COBW DOMAIN-CONTAINING PROTEIN DDB_G0274527"/>
    <property type="match status" value="1"/>
</dbReference>
<reference evidence="9" key="1">
    <citation type="submission" date="2023-07" db="EMBL/GenBank/DDBJ databases">
        <title>Sorghum-associated microbial communities from plants grown in Nebraska, USA.</title>
        <authorList>
            <person name="Schachtman D."/>
        </authorList>
    </citation>
    <scope>NUCLEOTIDE SEQUENCE</scope>
    <source>
        <strain evidence="9">DS1061</strain>
    </source>
</reference>
<dbReference type="InterPro" id="IPR051927">
    <property type="entry name" value="Zn_Chap_cDPG_Synth"/>
</dbReference>
<dbReference type="RefSeq" id="WP_392392827.1">
    <property type="nucleotide sequence ID" value="NZ_JAURTK010000001.1"/>
</dbReference>
<keyword evidence="2" id="KW-0378">Hydrolase</keyword>
<dbReference type="AlphaFoldDB" id="A0AB73I6Q8"/>
<accession>A0AB73I6Q8</accession>
<dbReference type="InterPro" id="IPR003495">
    <property type="entry name" value="CobW/HypB/UreG_nucleotide-bd"/>
</dbReference>
<dbReference type="Pfam" id="PF02492">
    <property type="entry name" value="cobW"/>
    <property type="match status" value="1"/>
</dbReference>
<dbReference type="EMBL" id="JAURTK010000001">
    <property type="protein sequence ID" value="MDP9645643.1"/>
    <property type="molecule type" value="Genomic_DNA"/>
</dbReference>